<feature type="domain" description="RNase H type-1" evidence="1">
    <location>
        <begin position="490"/>
        <end position="567"/>
    </location>
</feature>
<evidence type="ECO:0000259" key="1">
    <source>
        <dbReference type="Pfam" id="PF13456"/>
    </source>
</evidence>
<dbReference type="AlphaFoldDB" id="A0AAD8HYZ1"/>
<dbReference type="GO" id="GO:0004523">
    <property type="term" value="F:RNA-DNA hybrid ribonuclease activity"/>
    <property type="evidence" value="ECO:0007669"/>
    <property type="project" value="InterPro"/>
</dbReference>
<dbReference type="CDD" id="cd06222">
    <property type="entry name" value="RNase_H_like"/>
    <property type="match status" value="1"/>
</dbReference>
<reference evidence="2" key="1">
    <citation type="submission" date="2023-02" db="EMBL/GenBank/DDBJ databases">
        <title>Genome of toxic invasive species Heracleum sosnowskyi carries increased number of genes despite the absence of recent whole-genome duplications.</title>
        <authorList>
            <person name="Schelkunov M."/>
            <person name="Shtratnikova V."/>
            <person name="Makarenko M."/>
            <person name="Klepikova A."/>
            <person name="Omelchenko D."/>
            <person name="Novikova G."/>
            <person name="Obukhova E."/>
            <person name="Bogdanov V."/>
            <person name="Penin A."/>
            <person name="Logacheva M."/>
        </authorList>
    </citation>
    <scope>NUCLEOTIDE SEQUENCE</scope>
    <source>
        <strain evidence="2">Hsosn_3</strain>
        <tissue evidence="2">Leaf</tissue>
    </source>
</reference>
<dbReference type="InterPro" id="IPR012337">
    <property type="entry name" value="RNaseH-like_sf"/>
</dbReference>
<organism evidence="2 3">
    <name type="scientific">Heracleum sosnowskyi</name>
    <dbReference type="NCBI Taxonomy" id="360622"/>
    <lineage>
        <taxon>Eukaryota</taxon>
        <taxon>Viridiplantae</taxon>
        <taxon>Streptophyta</taxon>
        <taxon>Embryophyta</taxon>
        <taxon>Tracheophyta</taxon>
        <taxon>Spermatophyta</taxon>
        <taxon>Magnoliopsida</taxon>
        <taxon>eudicotyledons</taxon>
        <taxon>Gunneridae</taxon>
        <taxon>Pentapetalae</taxon>
        <taxon>asterids</taxon>
        <taxon>campanulids</taxon>
        <taxon>Apiales</taxon>
        <taxon>Apiaceae</taxon>
        <taxon>Apioideae</taxon>
        <taxon>apioid superclade</taxon>
        <taxon>Tordylieae</taxon>
        <taxon>Tordyliinae</taxon>
        <taxon>Heracleum</taxon>
    </lineage>
</organism>
<comment type="caution">
    <text evidence="2">The sequence shown here is derived from an EMBL/GenBank/DDBJ whole genome shotgun (WGS) entry which is preliminary data.</text>
</comment>
<dbReference type="SUPFAM" id="SSF56219">
    <property type="entry name" value="DNase I-like"/>
    <property type="match status" value="1"/>
</dbReference>
<dbReference type="InterPro" id="IPR002156">
    <property type="entry name" value="RNaseH_domain"/>
</dbReference>
<dbReference type="EMBL" id="JAUIZM010000007">
    <property type="protein sequence ID" value="KAK1375906.1"/>
    <property type="molecule type" value="Genomic_DNA"/>
</dbReference>
<protein>
    <recommendedName>
        <fullName evidence="1">RNase H type-1 domain-containing protein</fullName>
    </recommendedName>
</protein>
<gene>
    <name evidence="2" type="ORF">POM88_032099</name>
</gene>
<proteinExistence type="predicted"/>
<keyword evidence="3" id="KW-1185">Reference proteome</keyword>
<dbReference type="InterPro" id="IPR036397">
    <property type="entry name" value="RNaseH_sf"/>
</dbReference>
<dbReference type="PANTHER" id="PTHR33710:SF71">
    <property type="entry name" value="ENDONUCLEASE_EXONUCLEASE_PHOSPHATASE DOMAIN-CONTAINING PROTEIN"/>
    <property type="match status" value="1"/>
</dbReference>
<evidence type="ECO:0000313" key="2">
    <source>
        <dbReference type="EMBL" id="KAK1375906.1"/>
    </source>
</evidence>
<evidence type="ECO:0000313" key="3">
    <source>
        <dbReference type="Proteomes" id="UP001237642"/>
    </source>
</evidence>
<reference evidence="2" key="2">
    <citation type="submission" date="2023-05" db="EMBL/GenBank/DDBJ databases">
        <authorList>
            <person name="Schelkunov M.I."/>
        </authorList>
    </citation>
    <scope>NUCLEOTIDE SEQUENCE</scope>
    <source>
        <strain evidence="2">Hsosn_3</strain>
        <tissue evidence="2">Leaf</tissue>
    </source>
</reference>
<accession>A0AAD8HYZ1</accession>
<dbReference type="PANTHER" id="PTHR33710">
    <property type="entry name" value="BNAC02G09200D PROTEIN"/>
    <property type="match status" value="1"/>
</dbReference>
<dbReference type="Gene3D" id="3.30.420.10">
    <property type="entry name" value="Ribonuclease H-like superfamily/Ribonuclease H"/>
    <property type="match status" value="1"/>
</dbReference>
<name>A0AAD8HYZ1_9APIA</name>
<dbReference type="Proteomes" id="UP001237642">
    <property type="component" value="Unassembled WGS sequence"/>
</dbReference>
<dbReference type="Gene3D" id="3.60.10.10">
    <property type="entry name" value="Endonuclease/exonuclease/phosphatase"/>
    <property type="match status" value="1"/>
</dbReference>
<sequence length="574" mass="65393">MEESGVTRWRGTGIYGWPDSRYKHLTWRLLRSLKGFDSVPWVCFGDFNEIMYDFEKVGVRRGNVHNMEAFRDACKFCGLDDLGATGVKMTWDNGHRGGGNVKERLDRFLASADWLNMFPLASVRNLARVASDHSPILLCCKEGQRESDKVKIFRFEKMWLRATEFSSVVEETWIDGVLACLKDDPVSILKASNRRRRNQMVQLQDSDGKWVEGKDQVRDLITNYFSDLFSTSSPPNGSTIVDNIDVCLTPIEVCELDKPVTASEIWGALRQMAPDKAPGIDEVLAASIKRSVELRQIHGIKDIIEKYCRLSVIGRSKKRVFQAVAERVKEKLSGWKDKSLSKATVGYMPSYLWRSFLSARELIYKGIRWNLGKGDAINIWEDSWIVGHEDIAVHPNMCTVNYVRELFTDEGSQWNSELVHAIFENDLPKKNCNMLIFPRMPDQFIRHFQRMLLSDFKYVNGRLEQEIGRASLSNIQSWKPPQNDEVLKFNCDASWIPSTKHAAISFVGRDFKGDVWGSGAWGRLVVNSVIEAEARAVLFALDSARTGGVKRIIIEMDSLTLYKALKDGLVLLQI</sequence>
<dbReference type="Pfam" id="PF13456">
    <property type="entry name" value="RVT_3"/>
    <property type="match status" value="1"/>
</dbReference>
<dbReference type="InterPro" id="IPR044730">
    <property type="entry name" value="RNase_H-like_dom_plant"/>
</dbReference>
<dbReference type="InterPro" id="IPR036691">
    <property type="entry name" value="Endo/exonu/phosph_ase_sf"/>
</dbReference>
<dbReference type="GO" id="GO:0003676">
    <property type="term" value="F:nucleic acid binding"/>
    <property type="evidence" value="ECO:0007669"/>
    <property type="project" value="InterPro"/>
</dbReference>
<dbReference type="SUPFAM" id="SSF53098">
    <property type="entry name" value="Ribonuclease H-like"/>
    <property type="match status" value="1"/>
</dbReference>